<dbReference type="AlphaFoldDB" id="A0A432MAL6"/>
<dbReference type="Gene3D" id="3.90.1720.10">
    <property type="entry name" value="endopeptidase domain like (from Nostoc punctiforme)"/>
    <property type="match status" value="1"/>
</dbReference>
<dbReference type="EMBL" id="RYYV01000003">
    <property type="protein sequence ID" value="RUL78365.1"/>
    <property type="molecule type" value="Genomic_DNA"/>
</dbReference>
<dbReference type="InterPro" id="IPR038765">
    <property type="entry name" value="Papain-like_cys_pep_sf"/>
</dbReference>
<gene>
    <name evidence="1" type="ORF">EKH80_05955</name>
</gene>
<comment type="caution">
    <text evidence="1">The sequence shown here is derived from an EMBL/GenBank/DDBJ whole genome shotgun (WGS) entry which is preliminary data.</text>
</comment>
<dbReference type="Pfam" id="PF05708">
    <property type="entry name" value="Peptidase_C92"/>
    <property type="match status" value="1"/>
</dbReference>
<evidence type="ECO:0000313" key="1">
    <source>
        <dbReference type="EMBL" id="RUL78365.1"/>
    </source>
</evidence>
<evidence type="ECO:0000313" key="2">
    <source>
        <dbReference type="Proteomes" id="UP000274358"/>
    </source>
</evidence>
<sequence length="259" mass="29279">MLASLLRLFGRPLARYLSKPLKHYAPVAMMPARHLATILLPGDVLLIEGSSRVSVAIKYLTQSTWSHAALYLGAEARAKTGHDMPMLIEADMQEGVRLVPLTHYEYVHTRICRPLGLTSDDVQRLIADALTHVGQTYDLGNLLDLARYLLPTPPVPTHWRRRMIALGSGDPTKAVCSSLIATLFQNIRYPILPDIEHVPVEHPGRDAYCAEILHIRSSSLYAPRDFDISPYFQIIKPDLPAGFDYRKLCWDELYELKRK</sequence>
<proteinExistence type="predicted"/>
<keyword evidence="2" id="KW-1185">Reference proteome</keyword>
<accession>A0A432MAL6</accession>
<dbReference type="SUPFAM" id="SSF54001">
    <property type="entry name" value="Cysteine proteinases"/>
    <property type="match status" value="1"/>
</dbReference>
<name>A0A432MAL6_9GAMM</name>
<protein>
    <submittedName>
        <fullName evidence="1">Lipo-like protein</fullName>
    </submittedName>
</protein>
<dbReference type="OrthoDB" id="1550427at2"/>
<reference evidence="1 2" key="1">
    <citation type="submission" date="2018-12" db="EMBL/GenBank/DDBJ databases">
        <title>Dyella dinghuensis sp. nov. DHOA06 and Dyella choica sp. nov. 4M-K27, isolated from forest soil.</title>
        <authorList>
            <person name="Qiu L.-H."/>
            <person name="Gao Z.-H."/>
        </authorList>
    </citation>
    <scope>NUCLEOTIDE SEQUENCE [LARGE SCALE GENOMIC DNA]</scope>
    <source>
        <strain evidence="1 2">4M-K27</strain>
    </source>
</reference>
<organism evidence="1 2">
    <name type="scientific">Dyella choica</name>
    <dbReference type="NCBI Taxonomy" id="1927959"/>
    <lineage>
        <taxon>Bacteria</taxon>
        <taxon>Pseudomonadati</taxon>
        <taxon>Pseudomonadota</taxon>
        <taxon>Gammaproteobacteria</taxon>
        <taxon>Lysobacterales</taxon>
        <taxon>Rhodanobacteraceae</taxon>
        <taxon>Dyella</taxon>
    </lineage>
</organism>
<dbReference type="RefSeq" id="WP_126683804.1">
    <property type="nucleotide sequence ID" value="NZ_RYYV01000003.1"/>
</dbReference>
<dbReference type="Proteomes" id="UP000274358">
    <property type="component" value="Unassembled WGS sequence"/>
</dbReference>
<dbReference type="InterPro" id="IPR024453">
    <property type="entry name" value="Peptidase_C92"/>
</dbReference>